<proteinExistence type="predicted"/>
<gene>
    <name evidence="1" type="ORF">EGYM00163_LOCUS27572</name>
</gene>
<evidence type="ECO:0000313" key="1">
    <source>
        <dbReference type="EMBL" id="CAE0816411.1"/>
    </source>
</evidence>
<dbReference type="EMBL" id="HBJA01078730">
    <property type="protein sequence ID" value="CAE0816411.1"/>
    <property type="molecule type" value="Transcribed_RNA"/>
</dbReference>
<accession>A0A7S4FVD6</accession>
<protein>
    <submittedName>
        <fullName evidence="1">Uncharacterized protein</fullName>
    </submittedName>
</protein>
<sequence length="118" mass="13354">MADASEPAYHELYEVGAGYVKVRTSTEAKRAFLDDPQLEDPVSDLLASDRSIKYQYQNKKDRSYLDTTIFCSQICSLNEGDRGFCALHLADGTFLYLNVDTDVALEKIQEAEQLRMSM</sequence>
<reference evidence="1" key="1">
    <citation type="submission" date="2021-01" db="EMBL/GenBank/DDBJ databases">
        <authorList>
            <person name="Corre E."/>
            <person name="Pelletier E."/>
            <person name="Niang G."/>
            <person name="Scheremetjew M."/>
            <person name="Finn R."/>
            <person name="Kale V."/>
            <person name="Holt S."/>
            <person name="Cochrane G."/>
            <person name="Meng A."/>
            <person name="Brown T."/>
            <person name="Cohen L."/>
        </authorList>
    </citation>
    <scope>NUCLEOTIDE SEQUENCE</scope>
    <source>
        <strain evidence="1">CCMP1594</strain>
    </source>
</reference>
<name>A0A7S4FVD6_9EUGL</name>
<organism evidence="1">
    <name type="scientific">Eutreptiella gymnastica</name>
    <dbReference type="NCBI Taxonomy" id="73025"/>
    <lineage>
        <taxon>Eukaryota</taxon>
        <taxon>Discoba</taxon>
        <taxon>Euglenozoa</taxon>
        <taxon>Euglenida</taxon>
        <taxon>Spirocuta</taxon>
        <taxon>Euglenophyceae</taxon>
        <taxon>Eutreptiales</taxon>
        <taxon>Eutreptiaceae</taxon>
        <taxon>Eutreptiella</taxon>
    </lineage>
</organism>
<dbReference type="AlphaFoldDB" id="A0A7S4FVD6"/>